<sequence length="196" mass="22450">VLTEVTEGAKLPAPTRLLTRFANFIAYEYGWLIALPLALIVLTAGAVSIFIRFRPRQPQEPYLISRIGDFIKWYLPVLHWFEKNYSMVQAVELLRLSLNAGCTVNDAIANTLDLDVNNRFKKRLQKWLAKVEAGDNIAAAARESRLGNTLVWAFDEQVNQGNTLAILETLESFYRSNYNYLIIFQLIANHTIRQFN</sequence>
<comment type="caution">
    <text evidence="2">The sequence shown here is derived from an EMBL/GenBank/DDBJ whole genome shotgun (WGS) entry which is preliminary data.</text>
</comment>
<evidence type="ECO:0000256" key="1">
    <source>
        <dbReference type="SAM" id="Phobius"/>
    </source>
</evidence>
<name>X1CYB3_9ZZZZ</name>
<dbReference type="EMBL" id="BART01032671">
    <property type="protein sequence ID" value="GAH13471.1"/>
    <property type="molecule type" value="Genomic_DNA"/>
</dbReference>
<evidence type="ECO:0008006" key="3">
    <source>
        <dbReference type="Google" id="ProtNLM"/>
    </source>
</evidence>
<dbReference type="Gene3D" id="1.20.81.30">
    <property type="entry name" value="Type II secretion system (T2SS), domain F"/>
    <property type="match status" value="1"/>
</dbReference>
<dbReference type="InterPro" id="IPR042094">
    <property type="entry name" value="T2SS_GspF_sf"/>
</dbReference>
<evidence type="ECO:0000313" key="2">
    <source>
        <dbReference type="EMBL" id="GAH13471.1"/>
    </source>
</evidence>
<keyword evidence="1" id="KW-0812">Transmembrane</keyword>
<organism evidence="2">
    <name type="scientific">marine sediment metagenome</name>
    <dbReference type="NCBI Taxonomy" id="412755"/>
    <lineage>
        <taxon>unclassified sequences</taxon>
        <taxon>metagenomes</taxon>
        <taxon>ecological metagenomes</taxon>
    </lineage>
</organism>
<accession>X1CYB3</accession>
<protein>
    <recommendedName>
        <fullName evidence="3">Type II secretion system protein GspF domain-containing protein</fullName>
    </recommendedName>
</protein>
<keyword evidence="1" id="KW-1133">Transmembrane helix</keyword>
<feature type="non-terminal residue" evidence="2">
    <location>
        <position position="1"/>
    </location>
</feature>
<dbReference type="AlphaFoldDB" id="X1CYB3"/>
<feature type="transmembrane region" description="Helical" evidence="1">
    <location>
        <begin position="29"/>
        <end position="51"/>
    </location>
</feature>
<reference evidence="2" key="1">
    <citation type="journal article" date="2014" name="Front. Microbiol.">
        <title>High frequency of phylogenetically diverse reductive dehalogenase-homologous genes in deep subseafloor sedimentary metagenomes.</title>
        <authorList>
            <person name="Kawai M."/>
            <person name="Futagami T."/>
            <person name="Toyoda A."/>
            <person name="Takaki Y."/>
            <person name="Nishi S."/>
            <person name="Hori S."/>
            <person name="Arai W."/>
            <person name="Tsubouchi T."/>
            <person name="Morono Y."/>
            <person name="Uchiyama I."/>
            <person name="Ito T."/>
            <person name="Fujiyama A."/>
            <person name="Inagaki F."/>
            <person name="Takami H."/>
        </authorList>
    </citation>
    <scope>NUCLEOTIDE SEQUENCE</scope>
    <source>
        <strain evidence="2">Expedition CK06-06</strain>
    </source>
</reference>
<keyword evidence="1" id="KW-0472">Membrane</keyword>
<gene>
    <name evidence="2" type="ORF">S01H4_56393</name>
</gene>
<proteinExistence type="predicted"/>